<evidence type="ECO:0000313" key="2">
    <source>
        <dbReference type="EMBL" id="KAF3435006.1"/>
    </source>
</evidence>
<keyword evidence="3" id="KW-1185">Reference proteome</keyword>
<organism evidence="2 3">
    <name type="scientific">Rhamnella rubrinervis</name>
    <dbReference type="NCBI Taxonomy" id="2594499"/>
    <lineage>
        <taxon>Eukaryota</taxon>
        <taxon>Viridiplantae</taxon>
        <taxon>Streptophyta</taxon>
        <taxon>Embryophyta</taxon>
        <taxon>Tracheophyta</taxon>
        <taxon>Spermatophyta</taxon>
        <taxon>Magnoliopsida</taxon>
        <taxon>eudicotyledons</taxon>
        <taxon>Gunneridae</taxon>
        <taxon>Pentapetalae</taxon>
        <taxon>rosids</taxon>
        <taxon>fabids</taxon>
        <taxon>Rosales</taxon>
        <taxon>Rhamnaceae</taxon>
        <taxon>rhamnoid group</taxon>
        <taxon>Rhamneae</taxon>
        <taxon>Rhamnella</taxon>
    </lineage>
</organism>
<gene>
    <name evidence="2" type="ORF">FNV43_RR22093</name>
</gene>
<dbReference type="PANTHER" id="PTHR38530">
    <property type="entry name" value="OS06G0468300 PROTEIN"/>
    <property type="match status" value="1"/>
</dbReference>
<dbReference type="Proteomes" id="UP000796880">
    <property type="component" value="Unassembled WGS sequence"/>
</dbReference>
<comment type="caution">
    <text evidence="2">The sequence shown here is derived from an EMBL/GenBank/DDBJ whole genome shotgun (WGS) entry which is preliminary data.</text>
</comment>
<protein>
    <submittedName>
        <fullName evidence="2">Uncharacterized protein</fullName>
    </submittedName>
</protein>
<dbReference type="OrthoDB" id="730111at2759"/>
<evidence type="ECO:0000256" key="1">
    <source>
        <dbReference type="SAM" id="MobiDB-lite"/>
    </source>
</evidence>
<dbReference type="EMBL" id="VOIH02000010">
    <property type="protein sequence ID" value="KAF3435006.1"/>
    <property type="molecule type" value="Genomic_DNA"/>
</dbReference>
<reference evidence="2" key="1">
    <citation type="submission" date="2020-03" db="EMBL/GenBank/DDBJ databases">
        <title>A high-quality chromosome-level genome assembly of a woody plant with both climbing and erect habits, Rhamnella rubrinervis.</title>
        <authorList>
            <person name="Lu Z."/>
            <person name="Yang Y."/>
            <person name="Zhu X."/>
            <person name="Sun Y."/>
        </authorList>
    </citation>
    <scope>NUCLEOTIDE SEQUENCE</scope>
    <source>
        <strain evidence="2">BYM</strain>
        <tissue evidence="2">Leaf</tissue>
    </source>
</reference>
<feature type="region of interest" description="Disordered" evidence="1">
    <location>
        <begin position="1"/>
        <end position="36"/>
    </location>
</feature>
<proteinExistence type="predicted"/>
<evidence type="ECO:0000313" key="3">
    <source>
        <dbReference type="Proteomes" id="UP000796880"/>
    </source>
</evidence>
<name>A0A8K0DQW4_9ROSA</name>
<feature type="compositionally biased region" description="Low complexity" evidence="1">
    <location>
        <begin position="1"/>
        <end position="13"/>
    </location>
</feature>
<feature type="region of interest" description="Disordered" evidence="1">
    <location>
        <begin position="146"/>
        <end position="171"/>
    </location>
</feature>
<accession>A0A8K0DQW4</accession>
<dbReference type="AlphaFoldDB" id="A0A8K0DQW4"/>
<sequence>MKPNQQDDAQDPQNPKETKSPPSSSSPPHRKKTRDLPTLSECHACKFRIDMADGKTKLQTLYSEWRIVLLCKKCFARVESSEICSYCFGAAAASEDCFACCECKRRVHRDCFSEYKGAQSCLGSDEVSVCCMDCWIPKPLASWRGVSKDRNGKRKRRTGLESGNSLSDGGDHEGVLEDVIKDANSVVERKIESATKAREKVVKKAVVAKRAIELATNALGFVVKKDENCAEDSVDDSRLAFELHRAINSSPRRILKKLCTVNLSVLSVPKGLECDRLVRASCSVNESACGRPDSSSSNPDKNVSEPCDLSLKEGEGSCSVKLISFCGDDNGMDFESLSFSKEGESIELNCKKCDAKADCILYKYQRRKKTDRYFFKYSKRKTRLKPVSLQASAS</sequence>